<dbReference type="EMBL" id="CP009451">
    <property type="protein sequence ID" value="AIR07138.1"/>
    <property type="molecule type" value="Genomic_DNA"/>
</dbReference>
<evidence type="ECO:0000313" key="1">
    <source>
        <dbReference type="EMBL" id="AIR07138.1"/>
    </source>
</evidence>
<dbReference type="AlphaFoldDB" id="A0A089Q488"/>
<proteinExistence type="predicted"/>
<evidence type="ECO:0000313" key="2">
    <source>
        <dbReference type="Proteomes" id="UP000029481"/>
    </source>
</evidence>
<accession>A0A089Q488</accession>
<dbReference type="Proteomes" id="UP000029481">
    <property type="component" value="Chromosome"/>
</dbReference>
<dbReference type="Pfam" id="PF13973">
    <property type="entry name" value="DUF4222"/>
    <property type="match status" value="1"/>
</dbReference>
<evidence type="ECO:0008006" key="3">
    <source>
        <dbReference type="Google" id="ProtNLM"/>
    </source>
</evidence>
<sequence length="79" mass="9246">MCDQQELTERFRRMLQRNAAVPRQEAEIVGGERYQDAYGHWVTVISSSRIRVSFRRDGYGNTCELSADKFLKKFTKVKS</sequence>
<dbReference type="KEGG" id="cnt:JT31_21740"/>
<reference evidence="1 2" key="1">
    <citation type="submission" date="2014-09" db="EMBL/GenBank/DDBJ databases">
        <title>Cedecea neteri SSMD04 Genome Sequencing.</title>
        <authorList>
            <person name="Tan J.-Y."/>
        </authorList>
    </citation>
    <scope>NUCLEOTIDE SEQUENCE [LARGE SCALE GENOMIC DNA]</scope>
    <source>
        <strain evidence="1 2">SSMD04</strain>
    </source>
</reference>
<organism evidence="1 2">
    <name type="scientific">Cedecea neteri</name>
    <dbReference type="NCBI Taxonomy" id="158822"/>
    <lineage>
        <taxon>Bacteria</taxon>
        <taxon>Pseudomonadati</taxon>
        <taxon>Pseudomonadota</taxon>
        <taxon>Gammaproteobacteria</taxon>
        <taxon>Enterobacterales</taxon>
        <taxon>Enterobacteriaceae</taxon>
        <taxon>Cedecea</taxon>
    </lineage>
</organism>
<protein>
    <recommendedName>
        <fullName evidence="3">DUF4222 domain-containing protein</fullName>
    </recommendedName>
</protein>
<dbReference type="InterPro" id="IPR025317">
    <property type="entry name" value="DUF4222"/>
</dbReference>
<keyword evidence="2" id="KW-1185">Reference proteome</keyword>
<gene>
    <name evidence="1" type="ORF">JT31_21740</name>
</gene>
<name>A0A089Q488_9ENTR</name>